<dbReference type="AlphaFoldDB" id="A0A7J6S345"/>
<evidence type="ECO:0000259" key="1">
    <source>
        <dbReference type="Pfam" id="PF14737"/>
    </source>
</evidence>
<dbReference type="InterPro" id="IPR027974">
    <property type="entry name" value="DUF4470"/>
</dbReference>
<name>A0A7J6S345_PEROL</name>
<dbReference type="Pfam" id="PF14737">
    <property type="entry name" value="DUF4470"/>
    <property type="match status" value="1"/>
</dbReference>
<feature type="domain" description="DUF4470" evidence="1">
    <location>
        <begin position="27"/>
        <end position="135"/>
    </location>
</feature>
<feature type="non-terminal residue" evidence="2">
    <location>
        <position position="438"/>
    </location>
</feature>
<proteinExistence type="predicted"/>
<gene>
    <name evidence="2" type="ORF">FOZ62_006234</name>
</gene>
<evidence type="ECO:0000313" key="2">
    <source>
        <dbReference type="EMBL" id="KAF4726956.1"/>
    </source>
</evidence>
<reference evidence="2 3" key="1">
    <citation type="submission" date="2020-04" db="EMBL/GenBank/DDBJ databases">
        <title>Perkinsus olseni comparative genomics.</title>
        <authorList>
            <person name="Bogema D.R."/>
        </authorList>
    </citation>
    <scope>NUCLEOTIDE SEQUENCE [LARGE SCALE GENOMIC DNA]</scope>
    <source>
        <strain evidence="2">ATCC PRA-205</strain>
    </source>
</reference>
<dbReference type="Proteomes" id="UP000574390">
    <property type="component" value="Unassembled WGS sequence"/>
</dbReference>
<comment type="caution">
    <text evidence="2">The sequence shown here is derived from an EMBL/GenBank/DDBJ whole genome shotgun (WGS) entry which is preliminary data.</text>
</comment>
<evidence type="ECO:0000313" key="3">
    <source>
        <dbReference type="Proteomes" id="UP000574390"/>
    </source>
</evidence>
<accession>A0A7J6S345</accession>
<organism evidence="2 3">
    <name type="scientific">Perkinsus olseni</name>
    <name type="common">Perkinsus atlanticus</name>
    <dbReference type="NCBI Taxonomy" id="32597"/>
    <lineage>
        <taxon>Eukaryota</taxon>
        <taxon>Sar</taxon>
        <taxon>Alveolata</taxon>
        <taxon>Perkinsozoa</taxon>
        <taxon>Perkinsea</taxon>
        <taxon>Perkinsida</taxon>
        <taxon>Perkinsidae</taxon>
        <taxon>Perkinsus</taxon>
    </lineage>
</organism>
<dbReference type="EMBL" id="JABANM010017924">
    <property type="protein sequence ID" value="KAF4726956.1"/>
    <property type="molecule type" value="Genomic_DNA"/>
</dbReference>
<sequence length="438" mass="47991">MAEEDQVHLSCLPVTSVVSNWTYLYPYANTPPRDLCVASRGAGPHLPTRAMLLGCSDLISVAHTFLLNQGSKTCGNDEPWSATPLQVICCDFEPCLITRSLLYLQLVLGETTAADQDVPLDDIVMAWEVAHSMFITPEAVERLQKAAEGILGCFEDDAKWDREGLGRFGIHVTGDKAAVVDLLKWWCDGLEKGLFSGRVAVTSVQTARKRLREALGMTEVYDQTMLIHKVNGGDPRLEEFIDSYLAQGFTGVDGILACSGGGLSPTESVKRKCVNPTFLADVYDFPKKIAKLPKGVAASDVGKVWRVHYFANPYQSCPLDLIKCFEELSKPSTKFVTGARSGCLSPAQWCFELFGQRTEAMAAALATGRHQIVLHCGDAFALCDALRPQDPRATLPCKIPEVKKLRAFLRGLRFPNQFDFIDTSNIGDNTGVLPILLA</sequence>
<protein>
    <recommendedName>
        <fullName evidence="1">DUF4470 domain-containing protein</fullName>
    </recommendedName>
</protein>